<dbReference type="InterPro" id="IPR027277">
    <property type="entry name" value="NadC/ModD"/>
</dbReference>
<dbReference type="GO" id="GO:0016740">
    <property type="term" value="F:transferase activity"/>
    <property type="evidence" value="ECO:0007669"/>
    <property type="project" value="UniProtKB-KW"/>
</dbReference>
<feature type="domain" description="Quinolinate phosphoribosyl transferase N-terminal" evidence="6">
    <location>
        <begin position="6"/>
        <end position="87"/>
    </location>
</feature>
<evidence type="ECO:0000256" key="1">
    <source>
        <dbReference type="ARBA" id="ARBA00009400"/>
    </source>
</evidence>
<organism evidence="7 8">
    <name type="scientific">Caproiciproducens faecalis</name>
    <dbReference type="NCBI Taxonomy" id="2820301"/>
    <lineage>
        <taxon>Bacteria</taxon>
        <taxon>Bacillati</taxon>
        <taxon>Bacillota</taxon>
        <taxon>Clostridia</taxon>
        <taxon>Eubacteriales</taxon>
        <taxon>Acutalibacteraceae</taxon>
        <taxon>Caproiciproducens</taxon>
    </lineage>
</organism>
<dbReference type="InterPro" id="IPR002638">
    <property type="entry name" value="Quinolinate_PRibosylTrfase_C"/>
</dbReference>
<evidence type="ECO:0000259" key="6">
    <source>
        <dbReference type="Pfam" id="PF02749"/>
    </source>
</evidence>
<dbReference type="PANTHER" id="PTHR32179:SF3">
    <property type="entry name" value="NICOTINATE-NUCLEOTIDE PYROPHOSPHORYLASE [CARBOXYLATING]"/>
    <property type="match status" value="1"/>
</dbReference>
<dbReference type="InterPro" id="IPR037128">
    <property type="entry name" value="Quinolinate_PRibosylTase_N_sf"/>
</dbReference>
<dbReference type="InterPro" id="IPR036068">
    <property type="entry name" value="Nicotinate_pribotase-like_C"/>
</dbReference>
<evidence type="ECO:0000259" key="5">
    <source>
        <dbReference type="Pfam" id="PF01729"/>
    </source>
</evidence>
<proteinExistence type="inferred from homology"/>
<reference evidence="7 8" key="1">
    <citation type="submission" date="2021-03" db="EMBL/GenBank/DDBJ databases">
        <title>Caproiciproducens sp. nov. isolated from feces of cow.</title>
        <authorList>
            <person name="Choi J.-Y."/>
        </authorList>
    </citation>
    <scope>NUCLEOTIDE SEQUENCE [LARGE SCALE GENOMIC DNA]</scope>
    <source>
        <strain evidence="7 8">AGMB10547</strain>
    </source>
</reference>
<keyword evidence="3 7" id="KW-0808">Transferase</keyword>
<dbReference type="Proteomes" id="UP000719942">
    <property type="component" value="Unassembled WGS sequence"/>
</dbReference>
<dbReference type="SUPFAM" id="SSF51690">
    <property type="entry name" value="Nicotinate/Quinolinate PRTase C-terminal domain-like"/>
    <property type="match status" value="1"/>
</dbReference>
<protein>
    <submittedName>
        <fullName evidence="7">Quinolinate phosphoribosyl transferase</fullName>
    </submittedName>
</protein>
<sequence length="265" mass="28767">MEDIRDIIFQEIAGKEFRALLIPERDGCLSGTEEALRLTEEIGAKLNLFLHEGDDVKAGEPIGEVLATPKIMAMAEERVIGTLSKFSGIATASRKAVRLAQGKIRIVSGSWKKMPPEIKNGIRQAIVTGGASFRISSTPMVYLDKNYIRMLGSIPAALNSVSGCTDLAKVIQIKGKEHSIEEETAQAVENGCSILMVDTGNIEDVVRCTKKVEEMGMSGKLQIAFAGGVKLDNIPKFINYGIDMLCIGKEIVDAPLLDIKMDVEL</sequence>
<dbReference type="SUPFAM" id="SSF54675">
    <property type="entry name" value="Nicotinate/Quinolinate PRTase N-terminal domain-like"/>
    <property type="match status" value="1"/>
</dbReference>
<evidence type="ECO:0000256" key="3">
    <source>
        <dbReference type="ARBA" id="ARBA00022679"/>
    </source>
</evidence>
<dbReference type="InterPro" id="IPR013785">
    <property type="entry name" value="Aldolase_TIM"/>
</dbReference>
<dbReference type="EMBL" id="JAGFNZ010000002">
    <property type="protein sequence ID" value="MBW7572272.1"/>
    <property type="molecule type" value="Genomic_DNA"/>
</dbReference>
<keyword evidence="8" id="KW-1185">Reference proteome</keyword>
<dbReference type="Gene3D" id="3.20.20.70">
    <property type="entry name" value="Aldolase class I"/>
    <property type="match status" value="1"/>
</dbReference>
<dbReference type="RefSeq" id="WP_219964686.1">
    <property type="nucleotide sequence ID" value="NZ_JAGFNZ010000002.1"/>
</dbReference>
<dbReference type="Pfam" id="PF01729">
    <property type="entry name" value="QRPTase_C"/>
    <property type="match status" value="1"/>
</dbReference>
<evidence type="ECO:0000256" key="4">
    <source>
        <dbReference type="ARBA" id="ARBA00047445"/>
    </source>
</evidence>
<dbReference type="InterPro" id="IPR022412">
    <property type="entry name" value="Quinolinate_PRibosylTrfase_N"/>
</dbReference>
<dbReference type="Gene3D" id="3.90.1170.20">
    <property type="entry name" value="Quinolinate phosphoribosyl transferase, N-terminal domain"/>
    <property type="match status" value="1"/>
</dbReference>
<keyword evidence="2" id="KW-0328">Glycosyltransferase</keyword>
<comment type="caution">
    <text evidence="7">The sequence shown here is derived from an EMBL/GenBank/DDBJ whole genome shotgun (WGS) entry which is preliminary data.</text>
</comment>
<comment type="similarity">
    <text evidence="1">Belongs to the NadC/ModD family.</text>
</comment>
<feature type="domain" description="Quinolinate phosphoribosyl transferase C-terminal" evidence="5">
    <location>
        <begin position="89"/>
        <end position="262"/>
    </location>
</feature>
<evidence type="ECO:0000313" key="8">
    <source>
        <dbReference type="Proteomes" id="UP000719942"/>
    </source>
</evidence>
<dbReference type="Pfam" id="PF02749">
    <property type="entry name" value="QRPTase_N"/>
    <property type="match status" value="1"/>
</dbReference>
<evidence type="ECO:0000313" key="7">
    <source>
        <dbReference type="EMBL" id="MBW7572272.1"/>
    </source>
</evidence>
<dbReference type="PANTHER" id="PTHR32179">
    <property type="entry name" value="NICOTINATE-NUCLEOTIDE PYROPHOSPHORYLASE [CARBOXYLATING]"/>
    <property type="match status" value="1"/>
</dbReference>
<evidence type="ECO:0000256" key="2">
    <source>
        <dbReference type="ARBA" id="ARBA00022676"/>
    </source>
</evidence>
<name>A0ABS7DLV1_9FIRM</name>
<gene>
    <name evidence="7" type="ORF">J5W02_05540</name>
</gene>
<comment type="catalytic activity">
    <reaction evidence="4">
        <text>nicotinate beta-D-ribonucleotide + CO2 + diphosphate = quinolinate + 5-phospho-alpha-D-ribose 1-diphosphate + 2 H(+)</text>
        <dbReference type="Rhea" id="RHEA:12733"/>
        <dbReference type="ChEBI" id="CHEBI:15378"/>
        <dbReference type="ChEBI" id="CHEBI:16526"/>
        <dbReference type="ChEBI" id="CHEBI:29959"/>
        <dbReference type="ChEBI" id="CHEBI:33019"/>
        <dbReference type="ChEBI" id="CHEBI:57502"/>
        <dbReference type="ChEBI" id="CHEBI:58017"/>
        <dbReference type="EC" id="2.4.2.19"/>
    </reaction>
</comment>
<accession>A0ABS7DLV1</accession>